<feature type="transmembrane region" description="Helical" evidence="8">
    <location>
        <begin position="148"/>
        <end position="168"/>
    </location>
</feature>
<dbReference type="PANTHER" id="PTHR23501:SF197">
    <property type="entry name" value="COMD"/>
    <property type="match status" value="1"/>
</dbReference>
<keyword evidence="11" id="KW-1185">Reference proteome</keyword>
<evidence type="ECO:0000259" key="9">
    <source>
        <dbReference type="PROSITE" id="PS50850"/>
    </source>
</evidence>
<evidence type="ECO:0000256" key="8">
    <source>
        <dbReference type="SAM" id="Phobius"/>
    </source>
</evidence>
<keyword evidence="6 8" id="KW-1133">Transmembrane helix</keyword>
<feature type="transmembrane region" description="Helical" evidence="8">
    <location>
        <begin position="369"/>
        <end position="391"/>
    </location>
</feature>
<keyword evidence="7 8" id="KW-0472">Membrane</keyword>
<dbReference type="PANTHER" id="PTHR23501">
    <property type="entry name" value="MAJOR FACILITATOR SUPERFAMILY"/>
    <property type="match status" value="1"/>
</dbReference>
<feature type="transmembrane region" description="Helical" evidence="8">
    <location>
        <begin position="481"/>
        <end position="499"/>
    </location>
</feature>
<dbReference type="AlphaFoldDB" id="A0A1C6ULE9"/>
<evidence type="ECO:0000256" key="5">
    <source>
        <dbReference type="ARBA" id="ARBA00022692"/>
    </source>
</evidence>
<feature type="transmembrane region" description="Helical" evidence="8">
    <location>
        <begin position="411"/>
        <end position="430"/>
    </location>
</feature>
<dbReference type="FunFam" id="1.20.1720.10:FF:000004">
    <property type="entry name" value="EmrB/QacA family drug resistance transporter"/>
    <property type="match status" value="1"/>
</dbReference>
<dbReference type="Gene3D" id="1.20.1250.20">
    <property type="entry name" value="MFS general substrate transporter like domains"/>
    <property type="match status" value="1"/>
</dbReference>
<accession>A0A1C6ULE9</accession>
<feature type="transmembrane region" description="Helical" evidence="8">
    <location>
        <begin position="21"/>
        <end position="44"/>
    </location>
</feature>
<dbReference type="CDD" id="cd17502">
    <property type="entry name" value="MFS_Azr1_MDR_like"/>
    <property type="match status" value="1"/>
</dbReference>
<dbReference type="STRING" id="227316.GA0070604_3052"/>
<evidence type="ECO:0000256" key="4">
    <source>
        <dbReference type="ARBA" id="ARBA00022475"/>
    </source>
</evidence>
<feature type="transmembrane region" description="Helical" evidence="8">
    <location>
        <begin position="56"/>
        <end position="74"/>
    </location>
</feature>
<dbReference type="InterPro" id="IPR020846">
    <property type="entry name" value="MFS_dom"/>
</dbReference>
<dbReference type="GO" id="GO:0022857">
    <property type="term" value="F:transmembrane transporter activity"/>
    <property type="evidence" value="ECO:0007669"/>
    <property type="project" value="InterPro"/>
</dbReference>
<dbReference type="SUPFAM" id="SSF103473">
    <property type="entry name" value="MFS general substrate transporter"/>
    <property type="match status" value="1"/>
</dbReference>
<dbReference type="InterPro" id="IPR036259">
    <property type="entry name" value="MFS_trans_sf"/>
</dbReference>
<proteinExistence type="inferred from homology"/>
<feature type="transmembrane region" description="Helical" evidence="8">
    <location>
        <begin position="280"/>
        <end position="302"/>
    </location>
</feature>
<feature type="transmembrane region" description="Helical" evidence="8">
    <location>
        <begin position="237"/>
        <end position="259"/>
    </location>
</feature>
<evidence type="ECO:0000313" key="11">
    <source>
        <dbReference type="Proteomes" id="UP000199696"/>
    </source>
</evidence>
<sequence length="546" mass="56150">MSAPTVTAEAAPMSRRQTLEALSGLLLVLFVAMLSGTVVSIALPKIIGALNGSQTQYTWVVTATLLTATASTPIWGKLADLFNKKLLIQIAIVVFLLGSVVAGLSQTAGQLIAARAFQGIGVGGLQALVQVAIAAMIPPRERGRYNGYLGGVMALATVGGPLLGGLIVDTSWLGWRWCFFVGVPVAVVALILLQATLHLPTLRRDNVKIDYLGATLIAAGVSVLLIWISFVDSSFAWLSWQTAAMVGGALLLLALAIWVEARAAEPVVPLKIVRERTTALAILGSLAVGMAMFGGSVFLGQYFQIGRGYTPTEAGLLTIPMMAGVLLSSIVAGRLITASGRVKPYIVAGSVILVAGFALLGTIDHETSLLLLGAAMFIVGVGVGMTMQNLVLAVQNTVPLKDIGAASSSVAFFRSLGGTIGVSVLGAILARRVTDRITHDLAAAGIPTSGGGGGSLLNLDALPAPVQHIVRAAYGDATGHIFFISAAIAIVGIIAALLLKPVTLRSSLDLPDAARSAAVAADAVDGAPAFDQVSVEAGTKGDQSRR</sequence>
<keyword evidence="3" id="KW-0813">Transport</keyword>
<feature type="transmembrane region" description="Helical" evidence="8">
    <location>
        <begin position="116"/>
        <end position="136"/>
    </location>
</feature>
<dbReference type="Proteomes" id="UP000199696">
    <property type="component" value="Unassembled WGS sequence"/>
</dbReference>
<dbReference type="GO" id="GO:0005886">
    <property type="term" value="C:plasma membrane"/>
    <property type="evidence" value="ECO:0007669"/>
    <property type="project" value="UniProtKB-SubCell"/>
</dbReference>
<name>A0A1C6ULE9_9ACTN</name>
<comment type="subcellular location">
    <subcellularLocation>
        <location evidence="1">Cell membrane</location>
        <topology evidence="1">Multi-pass membrane protein</topology>
    </subcellularLocation>
</comment>
<feature type="transmembrane region" description="Helical" evidence="8">
    <location>
        <begin position="174"/>
        <end position="197"/>
    </location>
</feature>
<dbReference type="PROSITE" id="PS50850">
    <property type="entry name" value="MFS"/>
    <property type="match status" value="1"/>
</dbReference>
<gene>
    <name evidence="10" type="ORF">GA0070604_3052</name>
</gene>
<evidence type="ECO:0000256" key="7">
    <source>
        <dbReference type="ARBA" id="ARBA00023136"/>
    </source>
</evidence>
<feature type="transmembrane region" description="Helical" evidence="8">
    <location>
        <begin position="345"/>
        <end position="363"/>
    </location>
</feature>
<evidence type="ECO:0000256" key="2">
    <source>
        <dbReference type="ARBA" id="ARBA00007520"/>
    </source>
</evidence>
<evidence type="ECO:0000256" key="6">
    <source>
        <dbReference type="ARBA" id="ARBA00022989"/>
    </source>
</evidence>
<dbReference type="RefSeq" id="WP_091118531.1">
    <property type="nucleotide sequence ID" value="NZ_FMHY01000002.1"/>
</dbReference>
<dbReference type="PRINTS" id="PR01036">
    <property type="entry name" value="TCRTETB"/>
</dbReference>
<evidence type="ECO:0000256" key="3">
    <source>
        <dbReference type="ARBA" id="ARBA00022448"/>
    </source>
</evidence>
<dbReference type="EMBL" id="FMHY01000002">
    <property type="protein sequence ID" value="SCL54693.1"/>
    <property type="molecule type" value="Genomic_DNA"/>
</dbReference>
<feature type="transmembrane region" description="Helical" evidence="8">
    <location>
        <begin position="314"/>
        <end position="333"/>
    </location>
</feature>
<dbReference type="InterPro" id="IPR011701">
    <property type="entry name" value="MFS"/>
</dbReference>
<keyword evidence="5 8" id="KW-0812">Transmembrane</keyword>
<feature type="domain" description="Major facilitator superfamily (MFS) profile" evidence="9">
    <location>
        <begin position="21"/>
        <end position="504"/>
    </location>
</feature>
<reference evidence="11" key="1">
    <citation type="submission" date="2016-06" db="EMBL/GenBank/DDBJ databases">
        <authorList>
            <person name="Varghese N."/>
            <person name="Submissions Spin"/>
        </authorList>
    </citation>
    <scope>NUCLEOTIDE SEQUENCE [LARGE SCALE GENOMIC DNA]</scope>
    <source>
        <strain evidence="11">DSM 44814</strain>
    </source>
</reference>
<feature type="transmembrane region" description="Helical" evidence="8">
    <location>
        <begin position="86"/>
        <end position="104"/>
    </location>
</feature>
<dbReference type="Gene3D" id="1.20.1720.10">
    <property type="entry name" value="Multidrug resistance protein D"/>
    <property type="match status" value="1"/>
</dbReference>
<protein>
    <submittedName>
        <fullName evidence="10">Drug resistance transporter, EmrB/QacA subfamily</fullName>
    </submittedName>
</protein>
<dbReference type="OrthoDB" id="9807274at2"/>
<evidence type="ECO:0000313" key="10">
    <source>
        <dbReference type="EMBL" id="SCL54693.1"/>
    </source>
</evidence>
<evidence type="ECO:0000256" key="1">
    <source>
        <dbReference type="ARBA" id="ARBA00004651"/>
    </source>
</evidence>
<keyword evidence="4" id="KW-1003">Cell membrane</keyword>
<comment type="similarity">
    <text evidence="2">Belongs to the major facilitator superfamily. TCR/Tet family.</text>
</comment>
<dbReference type="Pfam" id="PF07690">
    <property type="entry name" value="MFS_1"/>
    <property type="match status" value="1"/>
</dbReference>
<feature type="transmembrane region" description="Helical" evidence="8">
    <location>
        <begin position="209"/>
        <end position="231"/>
    </location>
</feature>
<organism evidence="10 11">
    <name type="scientific">Micromonospora eburnea</name>
    <dbReference type="NCBI Taxonomy" id="227316"/>
    <lineage>
        <taxon>Bacteria</taxon>
        <taxon>Bacillati</taxon>
        <taxon>Actinomycetota</taxon>
        <taxon>Actinomycetes</taxon>
        <taxon>Micromonosporales</taxon>
        <taxon>Micromonosporaceae</taxon>
        <taxon>Micromonospora</taxon>
    </lineage>
</organism>